<dbReference type="CDD" id="cd00077">
    <property type="entry name" value="HDc"/>
    <property type="match status" value="1"/>
</dbReference>
<accession>A0ABW8TH34</accession>
<dbReference type="PROSITE" id="PS51831">
    <property type="entry name" value="HD"/>
    <property type="match status" value="1"/>
</dbReference>
<sequence>MEKEMYLKIENYMLTCMRDGAHDCHHIYRVLYSALDIASEYNIDKDVLIAACLLHDIGREAQFKNPECDHAVVGADMAYKYLCEIGWKESKANHVRNCIFAHRYRNDNLPRTIEAKILFDADKLDVTGTIGIARTMMYKGIVSEPLYSVDSNDKVLDGNGDEPPSFFKEYNWKLKNVYDKFFTDRAKAIAEKRRKASIDFYESMYREVSSVHKTGKHLLEASLE</sequence>
<dbReference type="SUPFAM" id="SSF109604">
    <property type="entry name" value="HD-domain/PDEase-like"/>
    <property type="match status" value="1"/>
</dbReference>
<dbReference type="Proteomes" id="UP001623592">
    <property type="component" value="Unassembled WGS sequence"/>
</dbReference>
<dbReference type="RefSeq" id="WP_406786894.1">
    <property type="nucleotide sequence ID" value="NZ_JBJIAA010000005.1"/>
</dbReference>
<feature type="domain" description="HD" evidence="1">
    <location>
        <begin position="23"/>
        <end position="127"/>
    </location>
</feature>
<reference evidence="2 3" key="1">
    <citation type="submission" date="2024-11" db="EMBL/GenBank/DDBJ databases">
        <authorList>
            <person name="Heng Y.C."/>
            <person name="Lim A.C.H."/>
            <person name="Lee J.K.Y."/>
            <person name="Kittelmann S."/>
        </authorList>
    </citation>
    <scope>NUCLEOTIDE SEQUENCE [LARGE SCALE GENOMIC DNA]</scope>
    <source>
        <strain evidence="2 3">WILCCON 0114</strain>
    </source>
</reference>
<dbReference type="InterPro" id="IPR006674">
    <property type="entry name" value="HD_domain"/>
</dbReference>
<dbReference type="PANTHER" id="PTHR33594">
    <property type="entry name" value="SUPERFAMILY HYDROLASE, PUTATIVE (AFU_ORTHOLOGUE AFUA_1G03035)-RELATED"/>
    <property type="match status" value="1"/>
</dbReference>
<evidence type="ECO:0000313" key="2">
    <source>
        <dbReference type="EMBL" id="MFL0250229.1"/>
    </source>
</evidence>
<dbReference type="InterPro" id="IPR006675">
    <property type="entry name" value="HDIG_dom"/>
</dbReference>
<dbReference type="SMART" id="SM00471">
    <property type="entry name" value="HDc"/>
    <property type="match status" value="1"/>
</dbReference>
<dbReference type="Gene3D" id="1.10.3210.50">
    <property type="match status" value="1"/>
</dbReference>
<organism evidence="2 3">
    <name type="scientific">Clostridium neuense</name>
    <dbReference type="NCBI Taxonomy" id="1728934"/>
    <lineage>
        <taxon>Bacteria</taxon>
        <taxon>Bacillati</taxon>
        <taxon>Bacillota</taxon>
        <taxon>Clostridia</taxon>
        <taxon>Eubacteriales</taxon>
        <taxon>Clostridiaceae</taxon>
        <taxon>Clostridium</taxon>
    </lineage>
</organism>
<dbReference type="PANTHER" id="PTHR33594:SF1">
    <property type="entry name" value="HD_PDEASE DOMAIN-CONTAINING PROTEIN"/>
    <property type="match status" value="1"/>
</dbReference>
<dbReference type="EMBL" id="JBJIAA010000005">
    <property type="protein sequence ID" value="MFL0250229.1"/>
    <property type="molecule type" value="Genomic_DNA"/>
</dbReference>
<proteinExistence type="predicted"/>
<dbReference type="NCBIfam" id="TIGR00277">
    <property type="entry name" value="HDIG"/>
    <property type="match status" value="1"/>
</dbReference>
<dbReference type="Pfam" id="PF01966">
    <property type="entry name" value="HD"/>
    <property type="match status" value="1"/>
</dbReference>
<evidence type="ECO:0000313" key="3">
    <source>
        <dbReference type="Proteomes" id="UP001623592"/>
    </source>
</evidence>
<evidence type="ECO:0000259" key="1">
    <source>
        <dbReference type="PROSITE" id="PS51831"/>
    </source>
</evidence>
<name>A0ABW8TH34_9CLOT</name>
<comment type="caution">
    <text evidence="2">The sequence shown here is derived from an EMBL/GenBank/DDBJ whole genome shotgun (WGS) entry which is preliminary data.</text>
</comment>
<dbReference type="InterPro" id="IPR003607">
    <property type="entry name" value="HD/PDEase_dom"/>
</dbReference>
<protein>
    <submittedName>
        <fullName evidence="2">HD domain-containing protein</fullName>
    </submittedName>
</protein>
<gene>
    <name evidence="2" type="ORF">ACJDT4_07315</name>
</gene>
<keyword evidence="3" id="KW-1185">Reference proteome</keyword>